<dbReference type="GO" id="GO:0009251">
    <property type="term" value="P:glucan catabolic process"/>
    <property type="evidence" value="ECO:0007669"/>
    <property type="project" value="TreeGrafter"/>
</dbReference>
<organism evidence="3 4">
    <name type="scientific">Mycena venus</name>
    <dbReference type="NCBI Taxonomy" id="2733690"/>
    <lineage>
        <taxon>Eukaryota</taxon>
        <taxon>Fungi</taxon>
        <taxon>Dikarya</taxon>
        <taxon>Basidiomycota</taxon>
        <taxon>Agaricomycotina</taxon>
        <taxon>Agaricomycetes</taxon>
        <taxon>Agaricomycetidae</taxon>
        <taxon>Agaricales</taxon>
        <taxon>Marasmiineae</taxon>
        <taxon>Mycenaceae</taxon>
        <taxon>Mycena</taxon>
    </lineage>
</organism>
<feature type="region of interest" description="Disordered" evidence="1">
    <location>
        <begin position="351"/>
        <end position="381"/>
    </location>
</feature>
<dbReference type="EMBL" id="JACAZI010000011">
    <property type="protein sequence ID" value="KAF7348792.1"/>
    <property type="molecule type" value="Genomic_DNA"/>
</dbReference>
<dbReference type="PROSITE" id="PS51762">
    <property type="entry name" value="GH16_2"/>
    <property type="match status" value="1"/>
</dbReference>
<dbReference type="GO" id="GO:0004553">
    <property type="term" value="F:hydrolase activity, hydrolyzing O-glycosyl compounds"/>
    <property type="evidence" value="ECO:0007669"/>
    <property type="project" value="InterPro"/>
</dbReference>
<evidence type="ECO:0000313" key="4">
    <source>
        <dbReference type="Proteomes" id="UP000620124"/>
    </source>
</evidence>
<dbReference type="PANTHER" id="PTHR10963:SF24">
    <property type="entry name" value="GLYCOSIDASE C21B10.07-RELATED"/>
    <property type="match status" value="1"/>
</dbReference>
<accession>A0A8H7CUK7</accession>
<dbReference type="PANTHER" id="PTHR10963">
    <property type="entry name" value="GLYCOSYL HYDROLASE-RELATED"/>
    <property type="match status" value="1"/>
</dbReference>
<gene>
    <name evidence="3" type="ORF">MVEN_01398900</name>
</gene>
<proteinExistence type="predicted"/>
<evidence type="ECO:0000256" key="1">
    <source>
        <dbReference type="SAM" id="MobiDB-lite"/>
    </source>
</evidence>
<keyword evidence="4" id="KW-1185">Reference proteome</keyword>
<protein>
    <submittedName>
        <fullName evidence="3">GH16 domain-containing protein</fullName>
    </submittedName>
</protein>
<evidence type="ECO:0000313" key="3">
    <source>
        <dbReference type="EMBL" id="KAF7348792.1"/>
    </source>
</evidence>
<dbReference type="InterPro" id="IPR013320">
    <property type="entry name" value="ConA-like_dom_sf"/>
</dbReference>
<dbReference type="Pfam" id="PF26113">
    <property type="entry name" value="GH16_XgeA"/>
    <property type="match status" value="1"/>
</dbReference>
<dbReference type="AlphaFoldDB" id="A0A8H7CUK7"/>
<sequence>MPIGGSAPSVSGDTLTTSIMIMTRATILLAFCALRAAATYYPFIEYTGTTFFDGFDFYGAIDNTTWGNVTYVDAADANAESLAYVNGAGNAIIKVDNSSTVLEVGIQYRKSVRLTSKAQFSIGTLFVIDALHMPYGCSVWPSIWLNGVLAPGEVWPAAGEIDLIEAINLMDHNQMALHSYAGCVQPANVSQLGNTVIHNCNDTTASGCTVAETKPNSFGAGFNQNNGGAFGLQFDVSGVYMWFWPRPNIPASITQATPTSNMDLTDWGTPSAAYPASGCNITEFFPDQQLVIDITLCGLWAGIPDVYAQQCPGTCFATNIAGNGSNYGDAYFEIPAIRTYSVNADAAASASASSAPQTTGPASGSLSGTGETGATQTNVPSGGVATRLLGPGMMGIGTIICTLLLPLL</sequence>
<dbReference type="InterPro" id="IPR000757">
    <property type="entry name" value="Beta-glucanase-like"/>
</dbReference>
<comment type="caution">
    <text evidence="3">The sequence shown here is derived from an EMBL/GenBank/DDBJ whole genome shotgun (WGS) entry which is preliminary data.</text>
</comment>
<dbReference type="Proteomes" id="UP000620124">
    <property type="component" value="Unassembled WGS sequence"/>
</dbReference>
<dbReference type="SUPFAM" id="SSF49899">
    <property type="entry name" value="Concanavalin A-like lectins/glucanases"/>
    <property type="match status" value="1"/>
</dbReference>
<feature type="compositionally biased region" description="Polar residues" evidence="1">
    <location>
        <begin position="356"/>
        <end position="380"/>
    </location>
</feature>
<dbReference type="Gene3D" id="2.60.120.200">
    <property type="match status" value="1"/>
</dbReference>
<feature type="domain" description="GH16" evidence="2">
    <location>
        <begin position="34"/>
        <end position="309"/>
    </location>
</feature>
<dbReference type="InterPro" id="IPR050546">
    <property type="entry name" value="Glycosyl_Hydrlase_16"/>
</dbReference>
<dbReference type="CDD" id="cd02181">
    <property type="entry name" value="GH16_fungal_Lam16A_glucanase"/>
    <property type="match status" value="1"/>
</dbReference>
<dbReference type="OrthoDB" id="192832at2759"/>
<reference evidence="3" key="1">
    <citation type="submission" date="2020-05" db="EMBL/GenBank/DDBJ databases">
        <title>Mycena genomes resolve the evolution of fungal bioluminescence.</title>
        <authorList>
            <person name="Tsai I.J."/>
        </authorList>
    </citation>
    <scope>NUCLEOTIDE SEQUENCE</scope>
    <source>
        <strain evidence="3">CCC161011</strain>
    </source>
</reference>
<name>A0A8H7CUK7_9AGAR</name>
<evidence type="ECO:0000259" key="2">
    <source>
        <dbReference type="PROSITE" id="PS51762"/>
    </source>
</evidence>